<dbReference type="Proteomes" id="UP000063789">
    <property type="component" value="Chromosome"/>
</dbReference>
<feature type="region of interest" description="Disordered" evidence="8">
    <location>
        <begin position="476"/>
        <end position="495"/>
    </location>
</feature>
<dbReference type="STRING" id="1136941.ACH46_05225"/>
<dbReference type="InterPro" id="IPR036259">
    <property type="entry name" value="MFS_trans_sf"/>
</dbReference>
<feature type="compositionally biased region" description="Acidic residues" evidence="8">
    <location>
        <begin position="476"/>
        <end position="487"/>
    </location>
</feature>
<dbReference type="PRINTS" id="PR01036">
    <property type="entry name" value="TCRTETB"/>
</dbReference>
<dbReference type="NCBIfam" id="TIGR00711">
    <property type="entry name" value="efflux_EmrB"/>
    <property type="match status" value="1"/>
</dbReference>
<dbReference type="OrthoDB" id="9812221at2"/>
<dbReference type="PROSITE" id="PS50850">
    <property type="entry name" value="MFS"/>
    <property type="match status" value="1"/>
</dbReference>
<dbReference type="PATRIC" id="fig|1136941.3.peg.1069"/>
<keyword evidence="5 9" id="KW-0812">Transmembrane</keyword>
<protein>
    <submittedName>
        <fullName evidence="11">Major facilitator transporter</fullName>
    </submittedName>
</protein>
<evidence type="ECO:0000313" key="12">
    <source>
        <dbReference type="Proteomes" id="UP000063789"/>
    </source>
</evidence>
<keyword evidence="6 9" id="KW-1133">Transmembrane helix</keyword>
<dbReference type="Pfam" id="PF07690">
    <property type="entry name" value="MFS_1"/>
    <property type="match status" value="1"/>
</dbReference>
<evidence type="ECO:0000256" key="7">
    <source>
        <dbReference type="ARBA" id="ARBA00023136"/>
    </source>
</evidence>
<name>A0A0N9NAI8_9ACTN</name>
<comment type="subcellular location">
    <subcellularLocation>
        <location evidence="1">Cell membrane</location>
        <topology evidence="1">Multi-pass membrane protein</topology>
    </subcellularLocation>
</comment>
<evidence type="ECO:0000313" key="11">
    <source>
        <dbReference type="EMBL" id="ALG84020.1"/>
    </source>
</evidence>
<comment type="similarity">
    <text evidence="2">Belongs to the major facilitator superfamily. EmrB family.</text>
</comment>
<feature type="transmembrane region" description="Helical" evidence="9">
    <location>
        <begin position="452"/>
        <end position="471"/>
    </location>
</feature>
<feature type="transmembrane region" description="Helical" evidence="9">
    <location>
        <begin position="401"/>
        <end position="432"/>
    </location>
</feature>
<feature type="transmembrane region" description="Helical" evidence="9">
    <location>
        <begin position="278"/>
        <end position="303"/>
    </location>
</feature>
<dbReference type="KEGG" id="goq:ACH46_05225"/>
<keyword evidence="4" id="KW-1003">Cell membrane</keyword>
<evidence type="ECO:0000256" key="9">
    <source>
        <dbReference type="SAM" id="Phobius"/>
    </source>
</evidence>
<dbReference type="SUPFAM" id="SSF103473">
    <property type="entry name" value="MFS general substrate transporter"/>
    <property type="match status" value="1"/>
</dbReference>
<feature type="transmembrane region" description="Helical" evidence="9">
    <location>
        <begin position="315"/>
        <end position="336"/>
    </location>
</feature>
<feature type="transmembrane region" description="Helical" evidence="9">
    <location>
        <begin position="148"/>
        <end position="167"/>
    </location>
</feature>
<dbReference type="GO" id="GO:0022857">
    <property type="term" value="F:transmembrane transporter activity"/>
    <property type="evidence" value="ECO:0007669"/>
    <property type="project" value="InterPro"/>
</dbReference>
<evidence type="ECO:0000256" key="6">
    <source>
        <dbReference type="ARBA" id="ARBA00022989"/>
    </source>
</evidence>
<gene>
    <name evidence="11" type="ORF">ACH46_05225</name>
</gene>
<evidence type="ECO:0000256" key="2">
    <source>
        <dbReference type="ARBA" id="ARBA00008537"/>
    </source>
</evidence>
<dbReference type="PANTHER" id="PTHR42718:SF9">
    <property type="entry name" value="MAJOR FACILITATOR SUPERFAMILY MULTIDRUG TRANSPORTER MFSC"/>
    <property type="match status" value="1"/>
</dbReference>
<sequence length="495" mass="51517">MTTATTAPHDDRLSKQDLAIIATLIVATFVVILNETVMSVALPVLQRDLGADPTQGQWLTTIFMLTMAVVIPVTGFLIQRFGTRTMYLAAMSLFVLGTLTALLAPGFAVLLVARVVQALGTAIMLPLLMTTVMTLVPENRRGAMMGNISVVIAVAPALGPTLSGLILDHWHWRAIFGVVLPIAVAALVIGALFVQPVGDRTSEQIDYVSLPMAVLGFGGFVYGLVAIGEAASGSAGMPVWIPFVIGGIGLAGFVLRQLRLQRVDRALLDLRVFASSTFTLAIVLMVAAMATMMGTFIVVPYFAQEVLALSPSATGLLMLPGGLLMGLASPLIGRIYDARGARILVIPGTILIASGVWILTLVNSGTSAWLLAAAQTVLCIGLAATFTPLMTVSLSSLTPRLYAHGSAVLGTLQQVAGAAGTALFITIMTVVATSDQEAGVVAHEAVTNGVRTVFLCAGVLGLVLIGLGLLVRTPETVDEPEEADGAEPEPVGAVD</sequence>
<feature type="domain" description="Major facilitator superfamily (MFS) profile" evidence="10">
    <location>
        <begin position="20"/>
        <end position="476"/>
    </location>
</feature>
<evidence type="ECO:0000256" key="4">
    <source>
        <dbReference type="ARBA" id="ARBA00022475"/>
    </source>
</evidence>
<evidence type="ECO:0000256" key="5">
    <source>
        <dbReference type="ARBA" id="ARBA00022692"/>
    </source>
</evidence>
<proteinExistence type="inferred from homology"/>
<feature type="transmembrane region" description="Helical" evidence="9">
    <location>
        <begin position="118"/>
        <end position="136"/>
    </location>
</feature>
<dbReference type="Gene3D" id="1.20.1250.20">
    <property type="entry name" value="MFS general substrate transporter like domains"/>
    <property type="match status" value="1"/>
</dbReference>
<reference evidence="12" key="1">
    <citation type="submission" date="2015-06" db="EMBL/GenBank/DDBJ databases">
        <title>Complete genome sequence and metabolic analysis of phthalate degradation pathway in Gordonia sp. QH-11.</title>
        <authorList>
            <person name="Jin D."/>
            <person name="Kong X."/>
            <person name="Bai Z."/>
        </authorList>
    </citation>
    <scope>NUCLEOTIDE SEQUENCE [LARGE SCALE GENOMIC DNA]</scope>
    <source>
        <strain evidence="12">QH-11</strain>
    </source>
</reference>
<organism evidence="11 12">
    <name type="scientific">Gordonia phthalatica</name>
    <dbReference type="NCBI Taxonomy" id="1136941"/>
    <lineage>
        <taxon>Bacteria</taxon>
        <taxon>Bacillati</taxon>
        <taxon>Actinomycetota</taxon>
        <taxon>Actinomycetes</taxon>
        <taxon>Mycobacteriales</taxon>
        <taxon>Gordoniaceae</taxon>
        <taxon>Gordonia</taxon>
    </lineage>
</organism>
<dbReference type="EMBL" id="CP011853">
    <property type="protein sequence ID" value="ALG84020.1"/>
    <property type="molecule type" value="Genomic_DNA"/>
</dbReference>
<feature type="transmembrane region" description="Helical" evidence="9">
    <location>
        <begin position="57"/>
        <end position="78"/>
    </location>
</feature>
<feature type="transmembrane region" description="Helical" evidence="9">
    <location>
        <begin position="343"/>
        <end position="362"/>
    </location>
</feature>
<evidence type="ECO:0000256" key="8">
    <source>
        <dbReference type="SAM" id="MobiDB-lite"/>
    </source>
</evidence>
<evidence type="ECO:0000256" key="1">
    <source>
        <dbReference type="ARBA" id="ARBA00004651"/>
    </source>
</evidence>
<feature type="transmembrane region" description="Helical" evidence="9">
    <location>
        <begin position="173"/>
        <end position="195"/>
    </location>
</feature>
<dbReference type="InterPro" id="IPR004638">
    <property type="entry name" value="EmrB-like"/>
</dbReference>
<evidence type="ECO:0000256" key="3">
    <source>
        <dbReference type="ARBA" id="ARBA00022448"/>
    </source>
</evidence>
<dbReference type="GO" id="GO:0005886">
    <property type="term" value="C:plasma membrane"/>
    <property type="evidence" value="ECO:0007669"/>
    <property type="project" value="UniProtKB-SubCell"/>
</dbReference>
<feature type="transmembrane region" description="Helical" evidence="9">
    <location>
        <begin position="368"/>
        <end position="389"/>
    </location>
</feature>
<feature type="transmembrane region" description="Helical" evidence="9">
    <location>
        <begin position="207"/>
        <end position="227"/>
    </location>
</feature>
<keyword evidence="3" id="KW-0813">Transport</keyword>
<dbReference type="Gene3D" id="1.20.1720.10">
    <property type="entry name" value="Multidrug resistance protein D"/>
    <property type="match status" value="1"/>
</dbReference>
<dbReference type="PANTHER" id="PTHR42718">
    <property type="entry name" value="MAJOR FACILITATOR SUPERFAMILY MULTIDRUG TRANSPORTER MFSC"/>
    <property type="match status" value="1"/>
</dbReference>
<dbReference type="CDD" id="cd17503">
    <property type="entry name" value="MFS_LmrB_MDR_like"/>
    <property type="match status" value="1"/>
</dbReference>
<dbReference type="InterPro" id="IPR020846">
    <property type="entry name" value="MFS_dom"/>
</dbReference>
<dbReference type="AlphaFoldDB" id="A0A0N9NAI8"/>
<keyword evidence="7 9" id="KW-0472">Membrane</keyword>
<reference evidence="11 12" key="2">
    <citation type="journal article" date="2017" name="Int. J. Syst. Evol. Microbiol.">
        <title>Gordonia phthalatica sp. nov., a di-n-butyl phthalate-degrading bacterium isolated from activated sludge.</title>
        <authorList>
            <person name="Jin D."/>
            <person name="Kong X."/>
            <person name="Jia M."/>
            <person name="Yu X."/>
            <person name="Wang X."/>
            <person name="Zhuang X."/>
            <person name="Deng Y."/>
            <person name="Bai Z."/>
        </authorList>
    </citation>
    <scope>NUCLEOTIDE SEQUENCE [LARGE SCALE GENOMIC DNA]</scope>
    <source>
        <strain evidence="11 12">QH-11</strain>
    </source>
</reference>
<feature type="transmembrane region" description="Helical" evidence="9">
    <location>
        <begin position="239"/>
        <end position="258"/>
    </location>
</feature>
<accession>A0A0N9NAI8</accession>
<evidence type="ECO:0000259" key="10">
    <source>
        <dbReference type="PROSITE" id="PS50850"/>
    </source>
</evidence>
<keyword evidence="12" id="KW-1185">Reference proteome</keyword>
<feature type="transmembrane region" description="Helical" evidence="9">
    <location>
        <begin position="18"/>
        <end position="45"/>
    </location>
</feature>
<dbReference type="RefSeq" id="WP_062391987.1">
    <property type="nucleotide sequence ID" value="NZ_CP011853.1"/>
</dbReference>
<dbReference type="InterPro" id="IPR011701">
    <property type="entry name" value="MFS"/>
</dbReference>
<feature type="transmembrane region" description="Helical" evidence="9">
    <location>
        <begin position="90"/>
        <end position="112"/>
    </location>
</feature>